<accession>A0ABV6E1G6</accession>
<reference evidence="2 3" key="1">
    <citation type="submission" date="2024-09" db="EMBL/GenBank/DDBJ databases">
        <authorList>
            <person name="Sun Q."/>
            <person name="Mori K."/>
        </authorList>
    </citation>
    <scope>NUCLEOTIDE SEQUENCE [LARGE SCALE GENOMIC DNA]</scope>
    <source>
        <strain evidence="2 3">CCM 8654</strain>
    </source>
</reference>
<keyword evidence="3" id="KW-1185">Reference proteome</keyword>
<name>A0ABV6E1G6_9ACTN</name>
<evidence type="ECO:0000259" key="1">
    <source>
        <dbReference type="Pfam" id="PF06114"/>
    </source>
</evidence>
<feature type="domain" description="IrrE N-terminal-like" evidence="1">
    <location>
        <begin position="50"/>
        <end position="128"/>
    </location>
</feature>
<sequence length="327" mass="36056">MADTLVEEYDLAPPVDVQALVENLAEVRDISIDTEVGLDAVLYGLNSRGGDDRPVLLLNNNVPDTRRRFTLGHELGHLQMAWHVGTMSCNVDYPFDESEDSAVWASASSYELERDADQFASRILIPSRFVAGLDPSDPEAMLAAVAQAQVSADASIIGLASLLGPGHVFVILDPFTRSVSRVASSPDTFNLGIYRGRPFDRDQVIKAMTSHGETRLQGARVFWGVVQDSMDLVTDDDNWEELLLGLLTRHFPGETQNGGVWQSANGVASAAHSSFGHEDVPQLAVRIRQRFLKRADFVEMVEDPMFDAFASARANAFARRPSKRRKR</sequence>
<proteinExistence type="predicted"/>
<dbReference type="InterPro" id="IPR010359">
    <property type="entry name" value="IrrE_HExxH"/>
</dbReference>
<evidence type="ECO:0000313" key="3">
    <source>
        <dbReference type="Proteomes" id="UP001589698"/>
    </source>
</evidence>
<dbReference type="Gene3D" id="1.10.10.2910">
    <property type="match status" value="1"/>
</dbReference>
<protein>
    <submittedName>
        <fullName evidence="2">ImmA/IrrE family metallo-endopeptidase</fullName>
    </submittedName>
</protein>
<dbReference type="EMBL" id="JBHLXH010000001">
    <property type="protein sequence ID" value="MFC0222832.1"/>
    <property type="molecule type" value="Genomic_DNA"/>
</dbReference>
<dbReference type="Pfam" id="PF06114">
    <property type="entry name" value="Peptidase_M78"/>
    <property type="match status" value="1"/>
</dbReference>
<gene>
    <name evidence="2" type="ORF">ACFFJG_10095</name>
</gene>
<dbReference type="Proteomes" id="UP001589698">
    <property type="component" value="Unassembled WGS sequence"/>
</dbReference>
<dbReference type="RefSeq" id="WP_378518546.1">
    <property type="nucleotide sequence ID" value="NZ_CBCSDI010000032.1"/>
</dbReference>
<organism evidence="2 3">
    <name type="scientific">Nocardioides zeicaulis</name>
    <dbReference type="NCBI Taxonomy" id="1776857"/>
    <lineage>
        <taxon>Bacteria</taxon>
        <taxon>Bacillati</taxon>
        <taxon>Actinomycetota</taxon>
        <taxon>Actinomycetes</taxon>
        <taxon>Propionibacteriales</taxon>
        <taxon>Nocardioidaceae</taxon>
        <taxon>Nocardioides</taxon>
    </lineage>
</organism>
<evidence type="ECO:0000313" key="2">
    <source>
        <dbReference type="EMBL" id="MFC0222832.1"/>
    </source>
</evidence>
<comment type="caution">
    <text evidence="2">The sequence shown here is derived from an EMBL/GenBank/DDBJ whole genome shotgun (WGS) entry which is preliminary data.</text>
</comment>